<comment type="caution">
    <text evidence="1">The sequence shown here is derived from an EMBL/GenBank/DDBJ whole genome shotgun (WGS) entry which is preliminary data.</text>
</comment>
<dbReference type="EMBL" id="CABFMQ020000013">
    <property type="protein sequence ID" value="VTZ48703.1"/>
    <property type="molecule type" value="Genomic_DNA"/>
</dbReference>
<keyword evidence="2" id="KW-1185">Reference proteome</keyword>
<evidence type="ECO:0000313" key="2">
    <source>
        <dbReference type="Proteomes" id="UP000485880"/>
    </source>
</evidence>
<name>A0A8B6M2W9_METTU</name>
<organism evidence="1 2">
    <name type="scientific">Methylocella tundrae</name>
    <dbReference type="NCBI Taxonomy" id="227605"/>
    <lineage>
        <taxon>Bacteria</taxon>
        <taxon>Pseudomonadati</taxon>
        <taxon>Pseudomonadota</taxon>
        <taxon>Alphaproteobacteria</taxon>
        <taxon>Hyphomicrobiales</taxon>
        <taxon>Beijerinckiaceae</taxon>
        <taxon>Methylocella</taxon>
    </lineage>
</organism>
<protein>
    <submittedName>
        <fullName evidence="1">Uncharacterized protein</fullName>
    </submittedName>
</protein>
<evidence type="ECO:0000313" key="1">
    <source>
        <dbReference type="EMBL" id="VTZ48703.1"/>
    </source>
</evidence>
<gene>
    <name evidence="1" type="ORF">MPC4_110003</name>
</gene>
<proteinExistence type="predicted"/>
<reference evidence="1 2" key="1">
    <citation type="submission" date="2019-05" db="EMBL/GenBank/DDBJ databases">
        <authorList>
            <person name="Farhan Ul Haque M."/>
        </authorList>
    </citation>
    <scope>NUCLEOTIDE SEQUENCE [LARGE SCALE GENOMIC DNA]</scope>
    <source>
        <strain evidence="1">2</strain>
    </source>
</reference>
<accession>A0A8B6M2W9</accession>
<dbReference type="Proteomes" id="UP000485880">
    <property type="component" value="Unassembled WGS sequence"/>
</dbReference>
<dbReference type="AlphaFoldDB" id="A0A8B6M2W9"/>
<sequence length="104" mass="11732">MLRRARLNFQPRSVRKLGAFGSQYASWNQHATDNPLERLTSARQPVHESSHSDRRDRVVSQFESFVYWGPRVGAYRLDKPLSVGNPSELQQSLLACIGGHGTVP</sequence>